<protein>
    <submittedName>
        <fullName evidence="3">DIS3-like exonuclease 2</fullName>
    </submittedName>
</protein>
<sequence>MDVEDQPFTEECLPTDLPWSIPASEMSYRRDFRRECVFTIDPATARDLDDAVSIEDLGNGMFEVGVHIADVSFFVKEDTALDESAGSRATSVYLVQKVRGGQVSLSSYLIFDEWYGRSVIRSCVKLSYDHAQGFIDQPEKEWSRDELPAITNTFGVEDVKKRVLQLNKIAVSLRKQRFDNGALRLDQVKLQYVLDGESGLPKGYFVYEQRDSNRLIEEFMLLANMAVAHKIKSSFPELAILRRHPPPQTKPLAALEELCGSLDLKISTASAGQLHRSLMKYYGDDELAKARLQVLVNMVSKPMQHAKYFCAGCIADESLYHHYALNVPLYTHFTSPIRRYPDIMVHRLLAAALGYCPPPARIKELFQKQAELCNDKKQNAKMCSDRSSEMYFSIFVKEAGPLEEMGMVMGVLDKSFDVLILRLGVTKRVYLDKLPLMKSKFRKNKKCPELLIEWAADESCDHRTRHLITVFTVVDCYIYAENTPLMWSCVIRRPKAEIKRVSRE</sequence>
<dbReference type="PANTHER" id="PTHR23355:SF9">
    <property type="entry name" value="DIS3-LIKE EXONUCLEASE 2"/>
    <property type="match status" value="1"/>
</dbReference>
<dbReference type="Gene3D" id="2.40.50.140">
    <property type="entry name" value="Nucleic acid-binding proteins"/>
    <property type="match status" value="1"/>
</dbReference>
<proteinExistence type="predicted"/>
<dbReference type="Pfam" id="PF17877">
    <property type="entry name" value="Dis3l2_C_term"/>
    <property type="match status" value="1"/>
</dbReference>
<reference evidence="3" key="1">
    <citation type="submission" date="2025-08" db="UniProtKB">
        <authorList>
            <consortium name="RefSeq"/>
        </authorList>
    </citation>
    <scope>IDENTIFICATION</scope>
</reference>
<dbReference type="InterPro" id="IPR012340">
    <property type="entry name" value="NA-bd_OB-fold"/>
</dbReference>
<gene>
    <name evidence="3" type="primary">LOC101845656</name>
</gene>
<name>A0ABM1AB64_APLCA</name>
<dbReference type="InterPro" id="IPR050180">
    <property type="entry name" value="RNR_Ribonuclease"/>
</dbReference>
<evidence type="ECO:0000313" key="3">
    <source>
        <dbReference type="RefSeq" id="XP_012944356.1"/>
    </source>
</evidence>
<keyword evidence="2" id="KW-1185">Reference proteome</keyword>
<dbReference type="InterPro" id="IPR001900">
    <property type="entry name" value="RNase_II/R"/>
</dbReference>
<dbReference type="PANTHER" id="PTHR23355">
    <property type="entry name" value="RIBONUCLEASE"/>
    <property type="match status" value="1"/>
</dbReference>
<evidence type="ECO:0000313" key="2">
    <source>
        <dbReference type="Proteomes" id="UP000694888"/>
    </source>
</evidence>
<dbReference type="GeneID" id="101845656"/>
<dbReference type="SUPFAM" id="SSF50249">
    <property type="entry name" value="Nucleic acid-binding proteins"/>
    <property type="match status" value="1"/>
</dbReference>
<dbReference type="Pfam" id="PF00773">
    <property type="entry name" value="RNB"/>
    <property type="match status" value="2"/>
</dbReference>
<feature type="domain" description="RNB" evidence="1">
    <location>
        <begin position="29"/>
        <end position="355"/>
    </location>
</feature>
<dbReference type="InterPro" id="IPR041093">
    <property type="entry name" value="Dis3l2-like_C"/>
</dbReference>
<dbReference type="SMART" id="SM00955">
    <property type="entry name" value="RNB"/>
    <property type="match status" value="1"/>
</dbReference>
<dbReference type="Proteomes" id="UP000694888">
    <property type="component" value="Unplaced"/>
</dbReference>
<dbReference type="PROSITE" id="PS01175">
    <property type="entry name" value="RIBONUCLEASE_II"/>
    <property type="match status" value="1"/>
</dbReference>
<dbReference type="InterPro" id="IPR022966">
    <property type="entry name" value="RNase_II/R_CS"/>
</dbReference>
<evidence type="ECO:0000259" key="1">
    <source>
        <dbReference type="SMART" id="SM00955"/>
    </source>
</evidence>
<accession>A0ABM1AB64</accession>
<organism evidence="2 3">
    <name type="scientific">Aplysia californica</name>
    <name type="common">California sea hare</name>
    <dbReference type="NCBI Taxonomy" id="6500"/>
    <lineage>
        <taxon>Eukaryota</taxon>
        <taxon>Metazoa</taxon>
        <taxon>Spiralia</taxon>
        <taxon>Lophotrochozoa</taxon>
        <taxon>Mollusca</taxon>
        <taxon>Gastropoda</taxon>
        <taxon>Heterobranchia</taxon>
        <taxon>Euthyneura</taxon>
        <taxon>Tectipleura</taxon>
        <taxon>Aplysiida</taxon>
        <taxon>Aplysioidea</taxon>
        <taxon>Aplysiidae</taxon>
        <taxon>Aplysia</taxon>
    </lineage>
</organism>
<dbReference type="RefSeq" id="XP_012944356.1">
    <property type="nucleotide sequence ID" value="XM_013088902.2"/>
</dbReference>